<comment type="caution">
    <text evidence="2">The sequence shown here is derived from an EMBL/GenBank/DDBJ whole genome shotgun (WGS) entry which is preliminary data.</text>
</comment>
<dbReference type="EMBL" id="BJMH01000019">
    <property type="protein sequence ID" value="GEB34138.1"/>
    <property type="molecule type" value="Genomic_DNA"/>
</dbReference>
<sequence length="378" mass="42991">MKITRMIALTTLFLAVSLFPSLALPTASAATASATATPTDPPSKIYRIGLDGKKQTLVAQLPAVHRASMSPSGRFVYAEKQGFTNNAPTIPYLYDTKTKQFSQLNGFAKWASGKDELLMVEQASLYRYNPLTKQKTLLANGTADTPILDYAMAPDGHYLVFVQANLKEPDATKRYKLYLQDMNSLKMKVNDQFSLSDDQLKSYMVPDLFYWVPTSKKVLYKANGAIKELDLPTGLKYTYSFKNFPSYSNDMKLRFEDKQGHGFITDLQTGKSVSTQNNYTADPNDLERQLTRIYWSPTGHNYVADKYWHPSNGQDFYAQLVIKTTTKSFVYPFDNSFYMNSSDNIQFLGWATDGKSFFVGDLDSVHMSRFDKWEYRER</sequence>
<keyword evidence="3" id="KW-1185">Reference proteome</keyword>
<dbReference type="AlphaFoldDB" id="A0A4Y3PRW9"/>
<proteinExistence type="predicted"/>
<reference evidence="2 3" key="1">
    <citation type="submission" date="2019-06" db="EMBL/GenBank/DDBJ databases">
        <title>Whole genome shotgun sequence of Brevibacillus parabrevis NBRC 12334.</title>
        <authorList>
            <person name="Hosoyama A."/>
            <person name="Uohara A."/>
            <person name="Ohji S."/>
            <person name="Ichikawa N."/>
        </authorList>
    </citation>
    <scope>NUCLEOTIDE SEQUENCE [LARGE SCALE GENOMIC DNA]</scope>
    <source>
        <strain evidence="2 3">NBRC 12334</strain>
    </source>
</reference>
<dbReference type="RefSeq" id="WP_122964580.1">
    <property type="nucleotide sequence ID" value="NZ_BJMH01000019.1"/>
</dbReference>
<accession>A0A4Y3PRW9</accession>
<name>A0A4Y3PRW9_BREPA</name>
<evidence type="ECO:0000256" key="1">
    <source>
        <dbReference type="SAM" id="SignalP"/>
    </source>
</evidence>
<dbReference type="STRING" id="54914.AV540_07680"/>
<feature type="chain" id="PRO_5022821957" evidence="1">
    <location>
        <begin position="30"/>
        <end position="378"/>
    </location>
</feature>
<keyword evidence="1" id="KW-0732">Signal</keyword>
<feature type="signal peptide" evidence="1">
    <location>
        <begin position="1"/>
        <end position="29"/>
    </location>
</feature>
<protein>
    <submittedName>
        <fullName evidence="2">Uncharacterized protein</fullName>
    </submittedName>
</protein>
<dbReference type="SUPFAM" id="SSF69322">
    <property type="entry name" value="Tricorn protease domain 2"/>
    <property type="match status" value="1"/>
</dbReference>
<evidence type="ECO:0000313" key="3">
    <source>
        <dbReference type="Proteomes" id="UP000316882"/>
    </source>
</evidence>
<organism evidence="2 3">
    <name type="scientific">Brevibacillus parabrevis</name>
    <dbReference type="NCBI Taxonomy" id="54914"/>
    <lineage>
        <taxon>Bacteria</taxon>
        <taxon>Bacillati</taxon>
        <taxon>Bacillota</taxon>
        <taxon>Bacilli</taxon>
        <taxon>Bacillales</taxon>
        <taxon>Paenibacillaceae</taxon>
        <taxon>Brevibacillus</taxon>
    </lineage>
</organism>
<gene>
    <name evidence="2" type="ORF">BPA01_37180</name>
</gene>
<dbReference type="Proteomes" id="UP000316882">
    <property type="component" value="Unassembled WGS sequence"/>
</dbReference>
<evidence type="ECO:0000313" key="2">
    <source>
        <dbReference type="EMBL" id="GEB34138.1"/>
    </source>
</evidence>